<proteinExistence type="predicted"/>
<dbReference type="GO" id="GO:0044550">
    <property type="term" value="P:secondary metabolite biosynthetic process"/>
    <property type="evidence" value="ECO:0007669"/>
    <property type="project" value="TreeGrafter"/>
</dbReference>
<dbReference type="AlphaFoldDB" id="A0A5S4WZ32"/>
<dbReference type="OrthoDB" id="9789603at2"/>
<dbReference type="GO" id="GO:0003824">
    <property type="term" value="F:catalytic activity"/>
    <property type="evidence" value="ECO:0007669"/>
    <property type="project" value="InterPro"/>
</dbReference>
<dbReference type="GO" id="GO:0005737">
    <property type="term" value="C:cytoplasm"/>
    <property type="evidence" value="ECO:0007669"/>
    <property type="project" value="TreeGrafter"/>
</dbReference>
<reference evidence="2 3" key="1">
    <citation type="submission" date="2019-08" db="EMBL/GenBank/DDBJ databases">
        <title>Bradyrhizobium hipponensis sp. nov., a rhizobium isolated from a Lupinus angustifolius root nodule in Tunisia.</title>
        <authorList>
            <person name="Off K."/>
            <person name="Rejili M."/>
            <person name="Mars M."/>
            <person name="Brachmann A."/>
            <person name="Marin M."/>
        </authorList>
    </citation>
    <scope>NUCLEOTIDE SEQUENCE [LARGE SCALE GENOMIC DNA]</scope>
    <source>
        <strain evidence="2 3">CTAW11</strain>
    </source>
</reference>
<evidence type="ECO:0000313" key="3">
    <source>
        <dbReference type="Proteomes" id="UP000324853"/>
    </source>
</evidence>
<dbReference type="Proteomes" id="UP000324853">
    <property type="component" value="Unassembled WGS sequence"/>
</dbReference>
<dbReference type="InterPro" id="IPR001242">
    <property type="entry name" value="Condensation_dom"/>
</dbReference>
<dbReference type="EMBL" id="VSSR01000016">
    <property type="protein sequence ID" value="TYL85819.1"/>
    <property type="molecule type" value="Genomic_DNA"/>
</dbReference>
<sequence length="439" mass="48970">MKSLMRPGRAEAMVSYPDLSCEYPCSWDQNERLTSARAQTKERDKVAKAWFVDDNTRLEDIAAAWREVIVRHPSLRVAFTQHRQGYWTQRVLPCEAVESWCTVVEEATEEQLSTLRAHVGLHTGQLFSVALVRRTNGLEVHFTVDHICIDSRSLTVIVDEWSRFIDNGPPTVREVDDKFLRFCLKRAPSPEVLRQTLEEEARAPAKSFPPYAQAPLSLSENAGRYQLEAAKVKIPWTGFSFDARTCAAGIGPALLASGLDSLHGTQPGLTTEYPMIGVLLGRNSLEYDQSVGPFSSWFMLSVPVGPDGLATRARKVHGRLLNAVRRPPTPFALETAIRVNNLVAARNRPYHQSPRYLYANHLMPTRDLTVSGKAARAIALDGGLRGYGLARALSRSWEDGLELEFTARADLLSTGVTEYLVRHALEQSRSEAMATVEAR</sequence>
<organism evidence="2 3">
    <name type="scientific">Bradyrhizobium cytisi</name>
    <dbReference type="NCBI Taxonomy" id="515489"/>
    <lineage>
        <taxon>Bacteria</taxon>
        <taxon>Pseudomonadati</taxon>
        <taxon>Pseudomonadota</taxon>
        <taxon>Alphaproteobacteria</taxon>
        <taxon>Hyphomicrobiales</taxon>
        <taxon>Nitrobacteraceae</taxon>
        <taxon>Bradyrhizobium</taxon>
    </lineage>
</organism>
<protein>
    <recommendedName>
        <fullName evidence="1">Condensation domain-containing protein</fullName>
    </recommendedName>
</protein>
<evidence type="ECO:0000313" key="2">
    <source>
        <dbReference type="EMBL" id="TYL85819.1"/>
    </source>
</evidence>
<comment type="caution">
    <text evidence="2">The sequence shown here is derived from an EMBL/GenBank/DDBJ whole genome shotgun (WGS) entry which is preliminary data.</text>
</comment>
<accession>A0A5S4WZ32</accession>
<dbReference type="PANTHER" id="PTHR45527">
    <property type="entry name" value="NONRIBOSOMAL PEPTIDE SYNTHETASE"/>
    <property type="match status" value="1"/>
</dbReference>
<dbReference type="PANTHER" id="PTHR45527:SF1">
    <property type="entry name" value="FATTY ACID SYNTHASE"/>
    <property type="match status" value="1"/>
</dbReference>
<gene>
    <name evidence="2" type="ORF">FXB38_09760</name>
</gene>
<dbReference type="GO" id="GO:0043041">
    <property type="term" value="P:amino acid activation for nonribosomal peptide biosynthetic process"/>
    <property type="evidence" value="ECO:0007669"/>
    <property type="project" value="TreeGrafter"/>
</dbReference>
<dbReference type="InterPro" id="IPR023213">
    <property type="entry name" value="CAT-like_dom_sf"/>
</dbReference>
<feature type="domain" description="Condensation" evidence="1">
    <location>
        <begin position="55"/>
        <end position="161"/>
    </location>
</feature>
<dbReference type="Pfam" id="PF00668">
    <property type="entry name" value="Condensation"/>
    <property type="match status" value="1"/>
</dbReference>
<evidence type="ECO:0000259" key="1">
    <source>
        <dbReference type="Pfam" id="PF00668"/>
    </source>
</evidence>
<dbReference type="Gene3D" id="3.30.559.30">
    <property type="entry name" value="Nonribosomal peptide synthetase, condensation domain"/>
    <property type="match status" value="1"/>
</dbReference>
<name>A0A5S4WZ32_9BRAD</name>
<dbReference type="GO" id="GO:0031177">
    <property type="term" value="F:phosphopantetheine binding"/>
    <property type="evidence" value="ECO:0007669"/>
    <property type="project" value="TreeGrafter"/>
</dbReference>
<keyword evidence="3" id="KW-1185">Reference proteome</keyword>
<dbReference type="Gene3D" id="3.30.559.10">
    <property type="entry name" value="Chloramphenicol acetyltransferase-like domain"/>
    <property type="match status" value="1"/>
</dbReference>
<dbReference type="SUPFAM" id="SSF52777">
    <property type="entry name" value="CoA-dependent acyltransferases"/>
    <property type="match status" value="2"/>
</dbReference>